<evidence type="ECO:0000313" key="16">
    <source>
        <dbReference type="Proteomes" id="UP000076962"/>
    </source>
</evidence>
<dbReference type="PANTHER" id="PTHR46157">
    <property type="entry name" value="K(+) EFFLUX ANTIPORTER 3, CHLOROPLASTIC"/>
    <property type="match status" value="1"/>
</dbReference>
<dbReference type="Proteomes" id="UP000076962">
    <property type="component" value="Unassembled WGS sequence"/>
</dbReference>
<dbReference type="FunFam" id="3.40.50.720:FF:000036">
    <property type="entry name" value="Glutathione-regulated potassium-efflux system protein KefB"/>
    <property type="match status" value="1"/>
</dbReference>
<dbReference type="InterPro" id="IPR003148">
    <property type="entry name" value="RCK_N"/>
</dbReference>
<evidence type="ECO:0000256" key="8">
    <source>
        <dbReference type="ARBA" id="ARBA00022692"/>
    </source>
</evidence>
<accession>A0A176RVT3</accession>
<feature type="domain" description="RCK N-terminal" evidence="14">
    <location>
        <begin position="427"/>
        <end position="546"/>
    </location>
</feature>
<feature type="transmembrane region" description="Helical" evidence="13">
    <location>
        <begin position="81"/>
        <end position="100"/>
    </location>
</feature>
<evidence type="ECO:0000256" key="5">
    <source>
        <dbReference type="ARBA" id="ARBA00022475"/>
    </source>
</evidence>
<dbReference type="EMBL" id="LUTY01002646">
    <property type="protein sequence ID" value="OAD19837.1"/>
    <property type="molecule type" value="Genomic_DNA"/>
</dbReference>
<dbReference type="AlphaFoldDB" id="A0A176RVT3"/>
<dbReference type="SUPFAM" id="SSF51735">
    <property type="entry name" value="NAD(P)-binding Rossmann-fold domains"/>
    <property type="match status" value="1"/>
</dbReference>
<dbReference type="GO" id="GO:0005886">
    <property type="term" value="C:plasma membrane"/>
    <property type="evidence" value="ECO:0007669"/>
    <property type="project" value="UniProtKB-SubCell"/>
</dbReference>
<keyword evidence="16" id="KW-1185">Reference proteome</keyword>
<dbReference type="InterPro" id="IPR036291">
    <property type="entry name" value="NAD(P)-bd_dom_sf"/>
</dbReference>
<dbReference type="PROSITE" id="PS51201">
    <property type="entry name" value="RCK_N"/>
    <property type="match status" value="1"/>
</dbReference>
<comment type="caution">
    <text evidence="15">The sequence shown here is derived from an EMBL/GenBank/DDBJ whole genome shotgun (WGS) entry which is preliminary data.</text>
</comment>
<sequence>MKRWLYGSILIAVDCSNTGPKGETEMNEHQLMLNAIIYLAATVIMVPITKRLGLGSVLGYLAGGAVIGPWGLGLIDNVDDIRHFAEFGVILLLFIIGLELNPKRLWAMRKPILGIGGSQVIVTTILLVLIFLGFNYSFNAALVVAMGLSLSSTAIALQSLKEKNLFSTHAGSSAFSVLLFQDIAVIPMLALLPLLGLAVSAEESVPWWGFINAIAVIGAIILGGHFFTRPIFRYIAKTRLREVFTAFALLLVLGIALLMDMVGMSMALGAFLAGVLLADSEYRHELEVEIEPFKGLLMGLFFMSVGMSIDFGLLWAEPLTLLGLLLVLVLAKSLVLWILAGFDKIQASQRSLFVFLLAQGGEFAFVLFGVASSNGALDSNIADRLVVVVALSMMTTPLFLLIYEYLIAPRYSDLNLQRAPDAIDERGNPVIIVGFGHFGRTIGRLLHANGISTIILDHDPDQIETVRRFDYKVYYGDATRHDTLEAAGAEQAKLLIIAINDADMVLQVVDQARKHFPHLTILARAQDNGYAYALLQRGVTLFQRELYESALALGEQALRQLGYGAYRAKHAANIFNDYDQALLQKLYRTEASEIRRSLSMQAREDLEKMLTADAEENAKRSRHGWDSY</sequence>
<protein>
    <submittedName>
        <fullName evidence="15">Glutathione-regulated potassium-efflux system protein KefC</fullName>
    </submittedName>
</protein>
<evidence type="ECO:0000256" key="9">
    <source>
        <dbReference type="ARBA" id="ARBA00022958"/>
    </source>
</evidence>
<gene>
    <name evidence="15" type="ORF">THIOM_004502</name>
</gene>
<evidence type="ECO:0000256" key="12">
    <source>
        <dbReference type="ARBA" id="ARBA00023136"/>
    </source>
</evidence>
<dbReference type="GO" id="GO:0006813">
    <property type="term" value="P:potassium ion transport"/>
    <property type="evidence" value="ECO:0007669"/>
    <property type="project" value="UniProtKB-KW"/>
</dbReference>
<evidence type="ECO:0000256" key="4">
    <source>
        <dbReference type="ARBA" id="ARBA00022449"/>
    </source>
</evidence>
<dbReference type="Pfam" id="PF02254">
    <property type="entry name" value="TrkA_N"/>
    <property type="match status" value="1"/>
</dbReference>
<keyword evidence="10 13" id="KW-1133">Transmembrane helix</keyword>
<feature type="transmembrane region" description="Helical" evidence="13">
    <location>
        <begin position="138"/>
        <end position="157"/>
    </location>
</feature>
<dbReference type="GO" id="GO:1902600">
    <property type="term" value="P:proton transmembrane transport"/>
    <property type="evidence" value="ECO:0007669"/>
    <property type="project" value="InterPro"/>
</dbReference>
<dbReference type="InterPro" id="IPR006153">
    <property type="entry name" value="Cation/H_exchanger_TM"/>
</dbReference>
<keyword evidence="7" id="KW-0633">Potassium transport</keyword>
<dbReference type="InterPro" id="IPR038770">
    <property type="entry name" value="Na+/solute_symporter_sf"/>
</dbReference>
<keyword evidence="5" id="KW-1003">Cell membrane</keyword>
<organism evidence="15 16">
    <name type="scientific">Candidatus Thiomargarita nelsonii</name>
    <dbReference type="NCBI Taxonomy" id="1003181"/>
    <lineage>
        <taxon>Bacteria</taxon>
        <taxon>Pseudomonadati</taxon>
        <taxon>Pseudomonadota</taxon>
        <taxon>Gammaproteobacteria</taxon>
        <taxon>Thiotrichales</taxon>
        <taxon>Thiotrichaceae</taxon>
        <taxon>Thiomargarita</taxon>
    </lineage>
</organism>
<comment type="similarity">
    <text evidence="2">Belongs to the monovalent cation:proton antiporter 2 (CPA2) transporter (TC 2.A.37) family.</text>
</comment>
<evidence type="ECO:0000256" key="7">
    <source>
        <dbReference type="ARBA" id="ARBA00022538"/>
    </source>
</evidence>
<evidence type="ECO:0000256" key="13">
    <source>
        <dbReference type="SAM" id="Phobius"/>
    </source>
</evidence>
<keyword evidence="4" id="KW-0050">Antiport</keyword>
<keyword evidence="6" id="KW-0997">Cell inner membrane</keyword>
<feature type="transmembrane region" description="Helical" evidence="13">
    <location>
        <begin position="240"/>
        <end position="259"/>
    </location>
</feature>
<dbReference type="Gene3D" id="3.40.50.720">
    <property type="entry name" value="NAD(P)-binding Rossmann-like Domain"/>
    <property type="match status" value="1"/>
</dbReference>
<dbReference type="InterPro" id="IPR004771">
    <property type="entry name" value="K/H_exchanger"/>
</dbReference>
<feature type="transmembrane region" description="Helical" evidence="13">
    <location>
        <begin position="207"/>
        <end position="228"/>
    </location>
</feature>
<evidence type="ECO:0000256" key="10">
    <source>
        <dbReference type="ARBA" id="ARBA00022989"/>
    </source>
</evidence>
<dbReference type="Pfam" id="PF00999">
    <property type="entry name" value="Na_H_Exchanger"/>
    <property type="match status" value="1"/>
</dbReference>
<evidence type="ECO:0000256" key="1">
    <source>
        <dbReference type="ARBA" id="ARBA00004429"/>
    </source>
</evidence>
<feature type="transmembrane region" description="Helical" evidence="13">
    <location>
        <begin position="352"/>
        <end position="373"/>
    </location>
</feature>
<dbReference type="NCBIfam" id="TIGR00932">
    <property type="entry name" value="2a37"/>
    <property type="match status" value="1"/>
</dbReference>
<feature type="transmembrane region" description="Helical" evidence="13">
    <location>
        <begin position="112"/>
        <end position="132"/>
    </location>
</feature>
<reference evidence="15 16" key="1">
    <citation type="submission" date="2016-05" db="EMBL/GenBank/DDBJ databases">
        <title>Single-cell genome of chain-forming Candidatus Thiomargarita nelsonii and comparison to other large sulfur-oxidizing bacteria.</title>
        <authorList>
            <person name="Winkel M."/>
            <person name="Salman V."/>
            <person name="Woyke T."/>
            <person name="Schulz-Vogt H."/>
            <person name="Richter M."/>
            <person name="Flood B."/>
            <person name="Bailey J."/>
            <person name="Amann R."/>
            <person name="Mussmann M."/>
        </authorList>
    </citation>
    <scope>NUCLEOTIDE SEQUENCE [LARGE SCALE GENOMIC DNA]</scope>
    <source>
        <strain evidence="15 16">THI036</strain>
    </source>
</reference>
<comment type="subcellular location">
    <subcellularLocation>
        <location evidence="1">Cell inner membrane</location>
        <topology evidence="1">Multi-pass membrane protein</topology>
    </subcellularLocation>
</comment>
<evidence type="ECO:0000256" key="2">
    <source>
        <dbReference type="ARBA" id="ARBA00005551"/>
    </source>
</evidence>
<evidence type="ECO:0000259" key="14">
    <source>
        <dbReference type="PROSITE" id="PS51201"/>
    </source>
</evidence>
<dbReference type="PATRIC" id="fig|1003181.4.peg.5933"/>
<feature type="transmembrane region" description="Helical" evidence="13">
    <location>
        <begin position="178"/>
        <end position="201"/>
    </location>
</feature>
<name>A0A176RVT3_9GAMM</name>
<evidence type="ECO:0000256" key="11">
    <source>
        <dbReference type="ARBA" id="ARBA00023065"/>
    </source>
</evidence>
<feature type="transmembrane region" description="Helical" evidence="13">
    <location>
        <begin position="385"/>
        <end position="408"/>
    </location>
</feature>
<evidence type="ECO:0000313" key="15">
    <source>
        <dbReference type="EMBL" id="OAD19837.1"/>
    </source>
</evidence>
<feature type="transmembrane region" description="Helical" evidence="13">
    <location>
        <begin position="321"/>
        <end position="340"/>
    </location>
</feature>
<dbReference type="GO" id="GO:0015297">
    <property type="term" value="F:antiporter activity"/>
    <property type="evidence" value="ECO:0007669"/>
    <property type="project" value="UniProtKB-KW"/>
</dbReference>
<feature type="transmembrane region" description="Helical" evidence="13">
    <location>
        <begin position="57"/>
        <end position="75"/>
    </location>
</feature>
<keyword evidence="3" id="KW-0813">Transport</keyword>
<keyword evidence="12 13" id="KW-0472">Membrane</keyword>
<proteinExistence type="inferred from homology"/>
<dbReference type="NCBIfam" id="NF002924">
    <property type="entry name" value="PRK03562.1"/>
    <property type="match status" value="1"/>
</dbReference>
<evidence type="ECO:0000256" key="3">
    <source>
        <dbReference type="ARBA" id="ARBA00022448"/>
    </source>
</evidence>
<dbReference type="Gene3D" id="1.20.1530.20">
    <property type="match status" value="1"/>
</dbReference>
<keyword evidence="8 13" id="KW-0812">Transmembrane</keyword>
<evidence type="ECO:0000256" key="6">
    <source>
        <dbReference type="ARBA" id="ARBA00022519"/>
    </source>
</evidence>
<dbReference type="GO" id="GO:0008324">
    <property type="term" value="F:monoatomic cation transmembrane transporter activity"/>
    <property type="evidence" value="ECO:0007669"/>
    <property type="project" value="InterPro"/>
</dbReference>
<dbReference type="PANTHER" id="PTHR46157:SF4">
    <property type="entry name" value="K(+) EFFLUX ANTIPORTER 3, CHLOROPLASTIC"/>
    <property type="match status" value="1"/>
</dbReference>
<keyword evidence="11" id="KW-0406">Ion transport</keyword>
<feature type="transmembrane region" description="Helical" evidence="13">
    <location>
        <begin position="295"/>
        <end position="315"/>
    </location>
</feature>
<dbReference type="FunFam" id="1.20.1530.20:FF:000001">
    <property type="entry name" value="Glutathione-regulated potassium-efflux system protein KefB"/>
    <property type="match status" value="1"/>
</dbReference>
<keyword evidence="9" id="KW-0630">Potassium</keyword>